<evidence type="ECO:0000256" key="1">
    <source>
        <dbReference type="SAM" id="MobiDB-lite"/>
    </source>
</evidence>
<dbReference type="EMBL" id="JAGHKP010000003">
    <property type="protein sequence ID" value="MBO9153515.1"/>
    <property type="molecule type" value="Genomic_DNA"/>
</dbReference>
<sequence length="147" mass="16922">MDKVTLKATLIKAHQETLQRLKEDYASHQSGGDLNLEDVRDADDNSHREQTEEYLQAMERQIHQRENEIKMLRDLDFGGKTSVTEGAVALVNGQYYIIGIPACQFDFEGKHFIAMSPNAPFYLELMDKKQNDSFVFNGRKFTIESIF</sequence>
<name>A0ABS3YFR4_9BACT</name>
<organism evidence="2 3">
    <name type="scientific">Chitinophaga chungangae</name>
    <dbReference type="NCBI Taxonomy" id="2821488"/>
    <lineage>
        <taxon>Bacteria</taxon>
        <taxon>Pseudomonadati</taxon>
        <taxon>Bacteroidota</taxon>
        <taxon>Chitinophagia</taxon>
        <taxon>Chitinophagales</taxon>
        <taxon>Chitinophagaceae</taxon>
        <taxon>Chitinophaga</taxon>
    </lineage>
</organism>
<comment type="caution">
    <text evidence="2">The sequence shown here is derived from an EMBL/GenBank/DDBJ whole genome shotgun (WGS) entry which is preliminary data.</text>
</comment>
<dbReference type="RefSeq" id="WP_209146517.1">
    <property type="nucleotide sequence ID" value="NZ_JAGHKP010000003.1"/>
</dbReference>
<feature type="region of interest" description="Disordered" evidence="1">
    <location>
        <begin position="25"/>
        <end position="50"/>
    </location>
</feature>
<proteinExistence type="predicted"/>
<evidence type="ECO:0000313" key="3">
    <source>
        <dbReference type="Proteomes" id="UP000679126"/>
    </source>
</evidence>
<evidence type="ECO:0008006" key="4">
    <source>
        <dbReference type="Google" id="ProtNLM"/>
    </source>
</evidence>
<feature type="compositionally biased region" description="Basic and acidic residues" evidence="1">
    <location>
        <begin position="37"/>
        <end position="50"/>
    </location>
</feature>
<gene>
    <name evidence="2" type="ORF">J7I43_14900</name>
</gene>
<protein>
    <recommendedName>
        <fullName evidence="4">3-oxoacyl-ACP synthase</fullName>
    </recommendedName>
</protein>
<dbReference type="Proteomes" id="UP000679126">
    <property type="component" value="Unassembled WGS sequence"/>
</dbReference>
<reference evidence="3" key="1">
    <citation type="submission" date="2021-03" db="EMBL/GenBank/DDBJ databases">
        <title>Assistant Professor.</title>
        <authorList>
            <person name="Huq M.A."/>
        </authorList>
    </citation>
    <scope>NUCLEOTIDE SEQUENCE [LARGE SCALE GENOMIC DNA]</scope>
    <source>
        <strain evidence="3">MAH-28</strain>
    </source>
</reference>
<accession>A0ABS3YFR4</accession>
<evidence type="ECO:0000313" key="2">
    <source>
        <dbReference type="EMBL" id="MBO9153515.1"/>
    </source>
</evidence>
<keyword evidence="3" id="KW-1185">Reference proteome</keyword>